<feature type="compositionally biased region" description="Basic and acidic residues" evidence="1">
    <location>
        <begin position="156"/>
        <end position="168"/>
    </location>
</feature>
<feature type="compositionally biased region" description="Basic and acidic residues" evidence="1">
    <location>
        <begin position="107"/>
        <end position="120"/>
    </location>
</feature>
<dbReference type="PANTHER" id="PTHR15387">
    <property type="entry name" value="PROTEIN PHOSPHATASE 1 REGULATORY SUBUNIT 17"/>
    <property type="match status" value="1"/>
</dbReference>
<dbReference type="AlphaFoldDB" id="A0A4X1SUN4"/>
<evidence type="ECO:0000256" key="1">
    <source>
        <dbReference type="SAM" id="MobiDB-lite"/>
    </source>
</evidence>
<reference evidence="2 3" key="1">
    <citation type="submission" date="2017-08" db="EMBL/GenBank/DDBJ databases">
        <title>USMARCv1.0.</title>
        <authorList>
            <person name="Hannum G.I."/>
            <person name="Koren S."/>
            <person name="Schroeder S.G."/>
            <person name="Chin S.C."/>
            <person name="Nonneman D.J."/>
            <person name="Becker S.A."/>
            <person name="Rosen B.D."/>
            <person name="Bickhart D.M."/>
            <person name="Putnam N.H."/>
            <person name="Green R.E."/>
            <person name="Tuggle C.K."/>
            <person name="Liu H."/>
            <person name="Rohrer G.A."/>
            <person name="Warr A."/>
            <person name="Hall R."/>
            <person name="Kim K."/>
            <person name="Hume D.A."/>
            <person name="Talbot R."/>
            <person name="Chow W."/>
            <person name="Howe K."/>
            <person name="Schwartz A.S."/>
            <person name="Watson M."/>
            <person name="Archibald A.L."/>
            <person name="Phillippy A.M."/>
            <person name="Smith T.P.L."/>
        </authorList>
    </citation>
    <scope>NUCLEOTIDE SEQUENCE [LARGE SCALE GENOMIC DNA]</scope>
</reference>
<dbReference type="Proteomes" id="UP000314985">
    <property type="component" value="Chromosome 18"/>
</dbReference>
<feature type="region of interest" description="Disordered" evidence="1">
    <location>
        <begin position="92"/>
        <end position="126"/>
    </location>
</feature>
<evidence type="ECO:0000313" key="3">
    <source>
        <dbReference type="Proteomes" id="UP000314985"/>
    </source>
</evidence>
<feature type="region of interest" description="Disordered" evidence="1">
    <location>
        <begin position="149"/>
        <end position="177"/>
    </location>
</feature>
<name>A0A4X1SUN4_PIG</name>
<reference evidence="2" key="2">
    <citation type="submission" date="2025-08" db="UniProtKB">
        <authorList>
            <consortium name="Ensembl"/>
        </authorList>
    </citation>
    <scope>IDENTIFICATION</scope>
</reference>
<feature type="region of interest" description="Disordered" evidence="1">
    <location>
        <begin position="41"/>
        <end position="75"/>
    </location>
</feature>
<dbReference type="InterPro" id="IPR033242">
    <property type="entry name" value="PPP1R17"/>
</dbReference>
<proteinExistence type="predicted"/>
<dbReference type="PANTHER" id="PTHR15387:SF0">
    <property type="entry name" value="PROTEIN PHOSPHATASE 1 REGULATORY SUBUNIT 17"/>
    <property type="match status" value="1"/>
</dbReference>
<organism evidence="2 3">
    <name type="scientific">Sus scrofa</name>
    <name type="common">Pig</name>
    <dbReference type="NCBI Taxonomy" id="9823"/>
    <lineage>
        <taxon>Eukaryota</taxon>
        <taxon>Metazoa</taxon>
        <taxon>Chordata</taxon>
        <taxon>Craniata</taxon>
        <taxon>Vertebrata</taxon>
        <taxon>Euteleostomi</taxon>
        <taxon>Mammalia</taxon>
        <taxon>Eutheria</taxon>
        <taxon>Laurasiatheria</taxon>
        <taxon>Artiodactyla</taxon>
        <taxon>Suina</taxon>
        <taxon>Suidae</taxon>
        <taxon>Sus</taxon>
    </lineage>
</organism>
<evidence type="ECO:0000313" key="2">
    <source>
        <dbReference type="Ensembl" id="ENSSSCP00070006721.1"/>
    </source>
</evidence>
<accession>A0A4X1SUN4</accession>
<protein>
    <submittedName>
        <fullName evidence="2">ITPR interacting domain containing 1</fullName>
    </submittedName>
</protein>
<dbReference type="Ensembl" id="ENSSSCT00070008171.1">
    <property type="protein sequence ID" value="ENSSSCP00070006721.1"/>
    <property type="gene ID" value="ENSSSCG00070004303.1"/>
</dbReference>
<feature type="compositionally biased region" description="Basic and acidic residues" evidence="1">
    <location>
        <begin position="58"/>
        <end position="69"/>
    </location>
</feature>
<dbReference type="GO" id="GO:0004864">
    <property type="term" value="F:protein phosphatase inhibitor activity"/>
    <property type="evidence" value="ECO:0007669"/>
    <property type="project" value="InterPro"/>
</dbReference>
<sequence>MMSTEQVQPLELSEDRLDKLDPRCGHLDDLSDQFFKDCDLKKKPRKGKNVQVTLNVESDQKKPRRKDTPALHIPPFIPGVLSEHLIKRYDVQERHPKGKTNPALHNTDLEQKKPRRKDTPALHVSPFASGNCEDQDWVKSDRLVFIKPHSPNNQCHEMKHQEYEYKKEEEEEYSDIL</sequence>